<feature type="non-terminal residue" evidence="3">
    <location>
        <position position="1"/>
    </location>
</feature>
<evidence type="ECO:0000256" key="1">
    <source>
        <dbReference type="SAM" id="MobiDB-lite"/>
    </source>
</evidence>
<protein>
    <recommendedName>
        <fullName evidence="2">BROMI middle region domain-containing protein</fullName>
    </recommendedName>
</protein>
<evidence type="ECO:0000313" key="4">
    <source>
        <dbReference type="Proteomes" id="UP000676336"/>
    </source>
</evidence>
<dbReference type="InterPro" id="IPR032735">
    <property type="entry name" value="BROMI_M"/>
</dbReference>
<gene>
    <name evidence="3" type="ORF">SMN809_LOCUS70779</name>
</gene>
<feature type="domain" description="BROMI middle region" evidence="2">
    <location>
        <begin position="4"/>
        <end position="114"/>
    </location>
</feature>
<sequence length="115" mass="13166">MPTVLLSEFIYVCRLVYSRTSGLLIIKRAQLHKTLAEAFKIEMDKNSSPPLNRSPSAESEDQMSRNTMPWKETLLDNLLLFGSTPKGIYLLTQTGFLPECVIYIDERWRSKVQVG</sequence>
<dbReference type="AlphaFoldDB" id="A0A8S3HQP3"/>
<proteinExistence type="predicted"/>
<organism evidence="3 4">
    <name type="scientific">Rotaria magnacalcarata</name>
    <dbReference type="NCBI Taxonomy" id="392030"/>
    <lineage>
        <taxon>Eukaryota</taxon>
        <taxon>Metazoa</taxon>
        <taxon>Spiralia</taxon>
        <taxon>Gnathifera</taxon>
        <taxon>Rotifera</taxon>
        <taxon>Eurotatoria</taxon>
        <taxon>Bdelloidea</taxon>
        <taxon>Philodinida</taxon>
        <taxon>Philodinidae</taxon>
        <taxon>Rotaria</taxon>
    </lineage>
</organism>
<evidence type="ECO:0000259" key="2">
    <source>
        <dbReference type="Pfam" id="PF14961"/>
    </source>
</evidence>
<dbReference type="EMBL" id="CAJOBI010322187">
    <property type="protein sequence ID" value="CAF5186816.1"/>
    <property type="molecule type" value="Genomic_DNA"/>
</dbReference>
<name>A0A8S3HQP3_9BILA</name>
<feature type="compositionally biased region" description="Polar residues" evidence="1">
    <location>
        <begin position="46"/>
        <end position="57"/>
    </location>
</feature>
<comment type="caution">
    <text evidence="3">The sequence shown here is derived from an EMBL/GenBank/DDBJ whole genome shotgun (WGS) entry which is preliminary data.</text>
</comment>
<dbReference type="Proteomes" id="UP000676336">
    <property type="component" value="Unassembled WGS sequence"/>
</dbReference>
<feature type="region of interest" description="Disordered" evidence="1">
    <location>
        <begin position="45"/>
        <end position="65"/>
    </location>
</feature>
<accession>A0A8S3HQP3</accession>
<reference evidence="3" key="1">
    <citation type="submission" date="2021-02" db="EMBL/GenBank/DDBJ databases">
        <authorList>
            <person name="Nowell W R."/>
        </authorList>
    </citation>
    <scope>NUCLEOTIDE SEQUENCE</scope>
</reference>
<dbReference type="Pfam" id="PF14961">
    <property type="entry name" value="BROMI"/>
    <property type="match status" value="1"/>
</dbReference>
<evidence type="ECO:0000313" key="3">
    <source>
        <dbReference type="EMBL" id="CAF5186816.1"/>
    </source>
</evidence>